<dbReference type="Pfam" id="PF11387">
    <property type="entry name" value="DUF2795"/>
    <property type="match status" value="1"/>
</dbReference>
<proteinExistence type="predicted"/>
<dbReference type="AlphaFoldDB" id="A0A7W7RM74"/>
<evidence type="ECO:0000256" key="1">
    <source>
        <dbReference type="SAM" id="MobiDB-lite"/>
    </source>
</evidence>
<accession>A0A7W7RM74</accession>
<keyword evidence="3" id="KW-1185">Reference proteome</keyword>
<feature type="region of interest" description="Disordered" evidence="1">
    <location>
        <begin position="62"/>
        <end position="109"/>
    </location>
</feature>
<evidence type="ECO:0008006" key="4">
    <source>
        <dbReference type="Google" id="ProtNLM"/>
    </source>
</evidence>
<dbReference type="Proteomes" id="UP000523007">
    <property type="component" value="Unassembled WGS sequence"/>
</dbReference>
<evidence type="ECO:0000313" key="2">
    <source>
        <dbReference type="EMBL" id="MBB4934539.1"/>
    </source>
</evidence>
<dbReference type="RefSeq" id="WP_184582684.1">
    <property type="nucleotide sequence ID" value="NZ_JACHJT010000001.1"/>
</dbReference>
<reference evidence="2 3" key="1">
    <citation type="submission" date="2020-08" db="EMBL/GenBank/DDBJ databases">
        <title>Sequencing the genomes of 1000 actinobacteria strains.</title>
        <authorList>
            <person name="Klenk H.-P."/>
        </authorList>
    </citation>
    <scope>NUCLEOTIDE SEQUENCE [LARGE SCALE GENOMIC DNA]</scope>
    <source>
        <strain evidence="2 3">DSM 102030</strain>
    </source>
</reference>
<dbReference type="EMBL" id="JACHJT010000001">
    <property type="protein sequence ID" value="MBB4934539.1"/>
    <property type="molecule type" value="Genomic_DNA"/>
</dbReference>
<gene>
    <name evidence="2" type="ORF">F4561_005359</name>
</gene>
<sequence length="109" mass="11845">MVATTTTERLQAALSDADFPADKDRLLEFARANGADDETVRALRALPVAEYENFEQVAASVAKTDAGGPTDDADKANARRHHTHPQMAEREKDIPSNPIVEELGENRGS</sequence>
<protein>
    <recommendedName>
        <fullName evidence="4">DUF2795 domain-containing protein</fullName>
    </recommendedName>
</protein>
<comment type="caution">
    <text evidence="2">The sequence shown here is derived from an EMBL/GenBank/DDBJ whole genome shotgun (WGS) entry which is preliminary data.</text>
</comment>
<evidence type="ECO:0000313" key="3">
    <source>
        <dbReference type="Proteomes" id="UP000523007"/>
    </source>
</evidence>
<organism evidence="2 3">
    <name type="scientific">Lipingzhangella halophila</name>
    <dbReference type="NCBI Taxonomy" id="1783352"/>
    <lineage>
        <taxon>Bacteria</taxon>
        <taxon>Bacillati</taxon>
        <taxon>Actinomycetota</taxon>
        <taxon>Actinomycetes</taxon>
        <taxon>Streptosporangiales</taxon>
        <taxon>Nocardiopsidaceae</taxon>
        <taxon>Lipingzhangella</taxon>
    </lineage>
</organism>
<dbReference type="InterPro" id="IPR021527">
    <property type="entry name" value="DUF2795"/>
</dbReference>
<name>A0A7W7RM74_9ACTN</name>